<name>A0A1Y0IV69_9BACL</name>
<dbReference type="KEGG" id="tum:CBW65_21330"/>
<protein>
    <recommendedName>
        <fullName evidence="2">NodB homology domain-containing protein</fullName>
    </recommendedName>
</protein>
<dbReference type="InterPro" id="IPR011330">
    <property type="entry name" value="Glyco_hydro/deAcase_b/a-brl"/>
</dbReference>
<dbReference type="GO" id="GO:0016810">
    <property type="term" value="F:hydrolase activity, acting on carbon-nitrogen (but not peptide) bonds"/>
    <property type="evidence" value="ECO:0007669"/>
    <property type="project" value="InterPro"/>
</dbReference>
<sequence>MAGSLCSEGGVFMKKVLIYGGIALVVIFALNVFLFLFYNRPPDRALFVEPVTHFETEEKVVALTFDDGPTKEWTEPLLDLLKVHDVNATFFMIGDNIVENEDIARRAVAEGHQAANHTVHHDRMIYKTPWYIKSDLRNMDGILKNIEESDRTFFRPPYGDKMVVLPWMLKQRDMKLVTWDIDPQEQYAKSYDPDLIVEQIMADVHPGGIIILHDGRRSDPAAFLHVVEEVVTKLKADGYRFVTVKEGLQL</sequence>
<organism evidence="3 4">
    <name type="scientific">Tumebacillus avium</name>
    <dbReference type="NCBI Taxonomy" id="1903704"/>
    <lineage>
        <taxon>Bacteria</taxon>
        <taxon>Bacillati</taxon>
        <taxon>Bacillota</taxon>
        <taxon>Bacilli</taxon>
        <taxon>Bacillales</taxon>
        <taxon>Alicyclobacillaceae</taxon>
        <taxon>Tumebacillus</taxon>
    </lineage>
</organism>
<evidence type="ECO:0000256" key="1">
    <source>
        <dbReference type="SAM" id="Phobius"/>
    </source>
</evidence>
<feature type="domain" description="NodB homology" evidence="2">
    <location>
        <begin position="59"/>
        <end position="242"/>
    </location>
</feature>
<dbReference type="Pfam" id="PF01522">
    <property type="entry name" value="Polysacc_deac_1"/>
    <property type="match status" value="1"/>
</dbReference>
<dbReference type="Proteomes" id="UP000195437">
    <property type="component" value="Chromosome"/>
</dbReference>
<evidence type="ECO:0000313" key="4">
    <source>
        <dbReference type="Proteomes" id="UP000195437"/>
    </source>
</evidence>
<dbReference type="InterPro" id="IPR050248">
    <property type="entry name" value="Polysacc_deacetylase_ArnD"/>
</dbReference>
<dbReference type="EMBL" id="CP021434">
    <property type="protein sequence ID" value="ARU63234.1"/>
    <property type="molecule type" value="Genomic_DNA"/>
</dbReference>
<reference evidence="4" key="1">
    <citation type="submission" date="2017-05" db="EMBL/GenBank/DDBJ databases">
        <authorList>
            <person name="Sung H."/>
        </authorList>
    </citation>
    <scope>NUCLEOTIDE SEQUENCE [LARGE SCALE GENOMIC DNA]</scope>
    <source>
        <strain evidence="4">AR23208</strain>
    </source>
</reference>
<keyword evidence="1" id="KW-1133">Transmembrane helix</keyword>
<dbReference type="InterPro" id="IPR002509">
    <property type="entry name" value="NODB_dom"/>
</dbReference>
<dbReference type="AlphaFoldDB" id="A0A1Y0IV69"/>
<keyword evidence="4" id="KW-1185">Reference proteome</keyword>
<dbReference type="PANTHER" id="PTHR10587:SF125">
    <property type="entry name" value="POLYSACCHARIDE DEACETYLASE YHEN-RELATED"/>
    <property type="match status" value="1"/>
</dbReference>
<dbReference type="PROSITE" id="PS51677">
    <property type="entry name" value="NODB"/>
    <property type="match status" value="1"/>
</dbReference>
<keyword evidence="1" id="KW-0812">Transmembrane</keyword>
<gene>
    <name evidence="3" type="ORF">CBW65_21330</name>
</gene>
<dbReference type="Gene3D" id="3.20.20.370">
    <property type="entry name" value="Glycoside hydrolase/deacetylase"/>
    <property type="match status" value="1"/>
</dbReference>
<keyword evidence="1" id="KW-0472">Membrane</keyword>
<proteinExistence type="predicted"/>
<dbReference type="SUPFAM" id="SSF88713">
    <property type="entry name" value="Glycoside hydrolase/deacetylase"/>
    <property type="match status" value="1"/>
</dbReference>
<accession>A0A1Y0IV69</accession>
<dbReference type="PANTHER" id="PTHR10587">
    <property type="entry name" value="GLYCOSYL TRANSFERASE-RELATED"/>
    <property type="match status" value="1"/>
</dbReference>
<dbReference type="GO" id="GO:0005975">
    <property type="term" value="P:carbohydrate metabolic process"/>
    <property type="evidence" value="ECO:0007669"/>
    <property type="project" value="InterPro"/>
</dbReference>
<evidence type="ECO:0000259" key="2">
    <source>
        <dbReference type="PROSITE" id="PS51677"/>
    </source>
</evidence>
<evidence type="ECO:0000313" key="3">
    <source>
        <dbReference type="EMBL" id="ARU63234.1"/>
    </source>
</evidence>
<feature type="transmembrane region" description="Helical" evidence="1">
    <location>
        <begin position="16"/>
        <end position="38"/>
    </location>
</feature>